<comment type="similarity">
    <text evidence="2">Belongs to the CWC22 family.</text>
</comment>
<dbReference type="OrthoDB" id="3938623at2759"/>
<dbReference type="AlphaFoldDB" id="A0A9P7VCY3"/>
<dbReference type="Proteomes" id="UP000790833">
    <property type="component" value="Unassembled WGS sequence"/>
</dbReference>
<dbReference type="PROSITE" id="PS51366">
    <property type="entry name" value="MI"/>
    <property type="match status" value="1"/>
</dbReference>
<dbReference type="Pfam" id="PF02847">
    <property type="entry name" value="MA3"/>
    <property type="match status" value="1"/>
</dbReference>
<proteinExistence type="inferred from homology"/>
<dbReference type="InterPro" id="IPR003891">
    <property type="entry name" value="Initiation_fac_eIF4g_MI"/>
</dbReference>
<evidence type="ECO:0000256" key="2">
    <source>
        <dbReference type="ARBA" id="ARBA00006856"/>
    </source>
</evidence>
<keyword evidence="10" id="KW-1185">Reference proteome</keyword>
<keyword evidence="4" id="KW-0508">mRNA splicing</keyword>
<feature type="region of interest" description="Disordered" evidence="7">
    <location>
        <begin position="517"/>
        <end position="587"/>
    </location>
</feature>
<evidence type="ECO:0000256" key="1">
    <source>
        <dbReference type="ARBA" id="ARBA00004123"/>
    </source>
</evidence>
<dbReference type="EMBL" id="JAHMUF010000005">
    <property type="protein sequence ID" value="KAG7195024.1"/>
    <property type="molecule type" value="Genomic_DNA"/>
</dbReference>
<dbReference type="GO" id="GO:0071013">
    <property type="term" value="C:catalytic step 2 spliceosome"/>
    <property type="evidence" value="ECO:0007669"/>
    <property type="project" value="TreeGrafter"/>
</dbReference>
<dbReference type="InterPro" id="IPR050781">
    <property type="entry name" value="CWC22_splicing_factor"/>
</dbReference>
<accession>A0A9P7VCY3</accession>
<reference evidence="9" key="1">
    <citation type="submission" date="2021-03" db="EMBL/GenBank/DDBJ databases">
        <authorList>
            <person name="Palmer J.M."/>
        </authorList>
    </citation>
    <scope>NUCLEOTIDE SEQUENCE</scope>
    <source>
        <strain evidence="9">ARV_011</strain>
    </source>
</reference>
<evidence type="ECO:0000256" key="3">
    <source>
        <dbReference type="ARBA" id="ARBA00022664"/>
    </source>
</evidence>
<evidence type="ECO:0000259" key="8">
    <source>
        <dbReference type="PROSITE" id="PS51366"/>
    </source>
</evidence>
<dbReference type="GO" id="GO:0003723">
    <property type="term" value="F:RNA binding"/>
    <property type="evidence" value="ECO:0007669"/>
    <property type="project" value="TreeGrafter"/>
</dbReference>
<organism evidence="9 10">
    <name type="scientific">Scheffersomyces spartinae</name>
    <dbReference type="NCBI Taxonomy" id="45513"/>
    <lineage>
        <taxon>Eukaryota</taxon>
        <taxon>Fungi</taxon>
        <taxon>Dikarya</taxon>
        <taxon>Ascomycota</taxon>
        <taxon>Saccharomycotina</taxon>
        <taxon>Pichiomycetes</taxon>
        <taxon>Debaryomycetaceae</taxon>
        <taxon>Scheffersomyces</taxon>
    </lineage>
</organism>
<evidence type="ECO:0000256" key="7">
    <source>
        <dbReference type="SAM" id="MobiDB-lite"/>
    </source>
</evidence>
<comment type="subcellular location">
    <subcellularLocation>
        <location evidence="1">Nucleus</location>
    </subcellularLocation>
</comment>
<dbReference type="SMART" id="SM00544">
    <property type="entry name" value="MA3"/>
    <property type="match status" value="1"/>
</dbReference>
<sequence length="587" mass="68034">MKQSEQRDRWLALKKDIQFQISNVNNQNVKQTAQSLISNHNLVRAQGILVKEIMKRYTRTSLKDSNVFNSLACLAAIINSELLSIGELLCCRVVLQFTKSYMKNDYSTVEKNITFTCALVNQRVIHEMAVLHLLRLLMSDADTNILKMQLVSIILTINGKLLDETSKLAMGIVYDKLRDMLYNSRSRQMSDIIERLIRIKQSKFKQYPILNSEFDVISEDDRITHAIDLTGKEDDDSSEEEGEEDNDEKDNTLKLKDELNFFRFDPNYEINEEKYFQHIQELNHDTETKLTDSKEEEHQDNNNNIVDMTNAQILEHQKTVYLTMMSSMSSDEAVHKLLRLRGILNTVLVDMIIRSCAQERDFTKYVGDIGDKLLGVDGKWRHIFRDKFDEFYANGDKFEASGIRNIGKFYGHLLSTDKLSVDDVFENVTLDEEHTDSAKRVMIKFIFQQMVTEIGISGVKDRFIHDIEVKEQIRGILPVVNVDWRDADQIRFLINFFTAIGLGQLTDEMRHMLNNLLPPSSEEMEEQESRGRRNSRGSAYDSDRSFSRSRSRSQQSYSRTPSRERPSSRSPSPSSSRMHFNRFGSKS</sequence>
<evidence type="ECO:0000256" key="4">
    <source>
        <dbReference type="ARBA" id="ARBA00023187"/>
    </source>
</evidence>
<protein>
    <recommendedName>
        <fullName evidence="6">Pre-mRNA-splicing factor CWC22</fullName>
    </recommendedName>
</protein>
<evidence type="ECO:0000256" key="6">
    <source>
        <dbReference type="ARBA" id="ARBA00040804"/>
    </source>
</evidence>
<feature type="compositionally biased region" description="Acidic residues" evidence="7">
    <location>
        <begin position="233"/>
        <end position="248"/>
    </location>
</feature>
<keyword evidence="3" id="KW-0507">mRNA processing</keyword>
<dbReference type="PANTHER" id="PTHR18034:SF3">
    <property type="entry name" value="PRE-MRNA-SPLICING FACTOR CWC22 HOMOLOG"/>
    <property type="match status" value="1"/>
</dbReference>
<feature type="domain" description="MI" evidence="8">
    <location>
        <begin position="315"/>
        <end position="429"/>
    </location>
</feature>
<feature type="compositionally biased region" description="Low complexity" evidence="7">
    <location>
        <begin position="568"/>
        <end position="577"/>
    </location>
</feature>
<feature type="region of interest" description="Disordered" evidence="7">
    <location>
        <begin position="228"/>
        <end position="251"/>
    </location>
</feature>
<gene>
    <name evidence="9" type="primary">CWC22</name>
    <name evidence="9" type="ORF">KQ657_004137</name>
</gene>
<comment type="caution">
    <text evidence="9">The sequence shown here is derived from an EMBL/GenBank/DDBJ whole genome shotgun (WGS) entry which is preliminary data.</text>
</comment>
<name>A0A9P7VCY3_9ASCO</name>
<evidence type="ECO:0000313" key="9">
    <source>
        <dbReference type="EMBL" id="KAG7195024.1"/>
    </source>
</evidence>
<evidence type="ECO:0000313" key="10">
    <source>
        <dbReference type="Proteomes" id="UP000790833"/>
    </source>
</evidence>
<dbReference type="Gene3D" id="1.25.40.180">
    <property type="match status" value="1"/>
</dbReference>
<dbReference type="InterPro" id="IPR016024">
    <property type="entry name" value="ARM-type_fold"/>
</dbReference>
<dbReference type="SUPFAM" id="SSF48371">
    <property type="entry name" value="ARM repeat"/>
    <property type="match status" value="1"/>
</dbReference>
<dbReference type="RefSeq" id="XP_043050571.1">
    <property type="nucleotide sequence ID" value="XM_043194820.1"/>
</dbReference>
<dbReference type="GO" id="GO:0000398">
    <property type="term" value="P:mRNA splicing, via spliceosome"/>
    <property type="evidence" value="ECO:0007669"/>
    <property type="project" value="TreeGrafter"/>
</dbReference>
<dbReference type="GeneID" id="66117511"/>
<evidence type="ECO:0000256" key="5">
    <source>
        <dbReference type="ARBA" id="ARBA00023242"/>
    </source>
</evidence>
<keyword evidence="5" id="KW-0539">Nucleus</keyword>
<dbReference type="PANTHER" id="PTHR18034">
    <property type="entry name" value="CELL CYCLE CONTROL PROTEIN CWF22-RELATED"/>
    <property type="match status" value="1"/>
</dbReference>